<accession>A0A9E6XT18</accession>
<evidence type="ECO:0000256" key="1">
    <source>
        <dbReference type="SAM" id="MobiDB-lite"/>
    </source>
</evidence>
<sequence length="69" mass="8032">MSTNDDDQPLTKDETLRRMEQDRARLEADIKHSRDDLRATEGNPPLRRAAGDWRRADESGHNEEDEKRG</sequence>
<reference evidence="2" key="1">
    <citation type="journal article" date="2022" name="Int. J. Syst. Evol. Microbiol.">
        <title>Pseudomonas aegrilactucae sp. nov. and Pseudomonas morbosilactucae sp. nov., pathogens causing bacterial rot of lettuce in Japan.</title>
        <authorList>
            <person name="Sawada H."/>
            <person name="Fujikawa T."/>
            <person name="Satou M."/>
        </authorList>
    </citation>
    <scope>NUCLEOTIDE SEQUENCE</scope>
    <source>
        <strain evidence="2">0166_1</strain>
    </source>
</reference>
<feature type="compositionally biased region" description="Basic and acidic residues" evidence="1">
    <location>
        <begin position="9"/>
        <end position="39"/>
    </location>
</feature>
<protein>
    <submittedName>
        <fullName evidence="2">Uncharacterized protein</fullName>
    </submittedName>
</protein>
<dbReference type="RefSeq" id="WP_259313698.1">
    <property type="nucleotide sequence ID" value="NZ_CP087164.1"/>
</dbReference>
<evidence type="ECO:0000313" key="2">
    <source>
        <dbReference type="EMBL" id="UGS34009.1"/>
    </source>
</evidence>
<feature type="region of interest" description="Disordered" evidence="1">
    <location>
        <begin position="1"/>
        <end position="69"/>
    </location>
</feature>
<feature type="compositionally biased region" description="Basic and acidic residues" evidence="1">
    <location>
        <begin position="49"/>
        <end position="69"/>
    </location>
</feature>
<name>A0A9E6XT18_9ACTN</name>
<keyword evidence="3" id="KW-1185">Reference proteome</keyword>
<dbReference type="KEGG" id="sbae:DSM104329_00376"/>
<dbReference type="Proteomes" id="UP001162834">
    <property type="component" value="Chromosome"/>
</dbReference>
<organism evidence="2 3">
    <name type="scientific">Capillimicrobium parvum</name>
    <dbReference type="NCBI Taxonomy" id="2884022"/>
    <lineage>
        <taxon>Bacteria</taxon>
        <taxon>Bacillati</taxon>
        <taxon>Actinomycetota</taxon>
        <taxon>Thermoleophilia</taxon>
        <taxon>Solirubrobacterales</taxon>
        <taxon>Capillimicrobiaceae</taxon>
        <taxon>Capillimicrobium</taxon>
    </lineage>
</organism>
<evidence type="ECO:0000313" key="3">
    <source>
        <dbReference type="Proteomes" id="UP001162834"/>
    </source>
</evidence>
<dbReference type="AlphaFoldDB" id="A0A9E6XT18"/>
<proteinExistence type="predicted"/>
<dbReference type="EMBL" id="CP087164">
    <property type="protein sequence ID" value="UGS34009.1"/>
    <property type="molecule type" value="Genomic_DNA"/>
</dbReference>
<gene>
    <name evidence="2" type="ORF">DSM104329_00376</name>
</gene>